<sequence>MTEQTPSLLTKLCRSASLQDLKKSPTNRKLHRCRSTTLIRPRGSPKLNSTPPKILQRDESIPAVHFAVRTFSDTCSTSLESSKGSETTISPVSSKPALSKSNRIRSALRRRFSFYRKSSSKDMKQQPEIPPVLKLPSFTDTPPRLDIEIPIFVMDDFLDLKFNQLAMGSIVPLENEHLAPTVPAHTEASFGILEPSCLETSHDRVQNRTKNQESAIHVVQHTSKRSPSQINSTASSPSAGSDDDDPTTEVPFSYTMANIYNRANARKVLKKYYQAGIEEPEWEMVTKSSRIGEDAAGPSFIQSSPANSIGPADSTISNDTHQPAGTFVSFRRMQSLKRGK</sequence>
<feature type="region of interest" description="Disordered" evidence="1">
    <location>
        <begin position="218"/>
        <end position="249"/>
    </location>
</feature>
<evidence type="ECO:0000313" key="2">
    <source>
        <dbReference type="EMBL" id="OLL27157.1"/>
    </source>
</evidence>
<dbReference type="Proteomes" id="UP000186594">
    <property type="component" value="Unassembled WGS sequence"/>
</dbReference>
<name>A0A1U7LWV6_NEOID</name>
<dbReference type="AlphaFoldDB" id="A0A1U7LWV6"/>
<organism evidence="2 3">
    <name type="scientific">Neolecta irregularis (strain DAH-3)</name>
    <dbReference type="NCBI Taxonomy" id="1198029"/>
    <lineage>
        <taxon>Eukaryota</taxon>
        <taxon>Fungi</taxon>
        <taxon>Dikarya</taxon>
        <taxon>Ascomycota</taxon>
        <taxon>Taphrinomycotina</taxon>
        <taxon>Neolectales</taxon>
        <taxon>Neolectaceae</taxon>
        <taxon>Neolecta</taxon>
    </lineage>
</organism>
<gene>
    <name evidence="2" type="ORF">NEOLI_001953</name>
</gene>
<feature type="region of interest" description="Disordered" evidence="1">
    <location>
        <begin position="76"/>
        <end position="100"/>
    </location>
</feature>
<reference evidence="2 3" key="1">
    <citation type="submission" date="2016-04" db="EMBL/GenBank/DDBJ databases">
        <title>Evolutionary innovation and constraint leading to complex multicellularity in the Ascomycota.</title>
        <authorList>
            <person name="Cisse O."/>
            <person name="Nguyen A."/>
            <person name="Hewitt D.A."/>
            <person name="Jedd G."/>
            <person name="Stajich J.E."/>
        </authorList>
    </citation>
    <scope>NUCLEOTIDE SEQUENCE [LARGE SCALE GENOMIC DNA]</scope>
    <source>
        <strain evidence="2 3">DAH-3</strain>
    </source>
</reference>
<evidence type="ECO:0000313" key="3">
    <source>
        <dbReference type="Proteomes" id="UP000186594"/>
    </source>
</evidence>
<keyword evidence="3" id="KW-1185">Reference proteome</keyword>
<feature type="compositionally biased region" description="Polar residues" evidence="1">
    <location>
        <begin position="314"/>
        <end position="323"/>
    </location>
</feature>
<dbReference type="EMBL" id="LXFE01000118">
    <property type="protein sequence ID" value="OLL27157.1"/>
    <property type="molecule type" value="Genomic_DNA"/>
</dbReference>
<proteinExistence type="predicted"/>
<comment type="caution">
    <text evidence="2">The sequence shown here is derived from an EMBL/GenBank/DDBJ whole genome shotgun (WGS) entry which is preliminary data.</text>
</comment>
<evidence type="ECO:0000256" key="1">
    <source>
        <dbReference type="SAM" id="MobiDB-lite"/>
    </source>
</evidence>
<accession>A0A1U7LWV6</accession>
<protein>
    <submittedName>
        <fullName evidence="2">Uncharacterized protein</fullName>
    </submittedName>
</protein>
<feature type="compositionally biased region" description="Polar residues" evidence="1">
    <location>
        <begin position="76"/>
        <end position="93"/>
    </location>
</feature>
<feature type="region of interest" description="Disordered" evidence="1">
    <location>
        <begin position="300"/>
        <end position="340"/>
    </location>
</feature>